<dbReference type="STRING" id="282301.A0A267G8T5"/>
<organism evidence="8 9">
    <name type="scientific">Macrostomum lignano</name>
    <dbReference type="NCBI Taxonomy" id="282301"/>
    <lineage>
        <taxon>Eukaryota</taxon>
        <taxon>Metazoa</taxon>
        <taxon>Spiralia</taxon>
        <taxon>Lophotrochozoa</taxon>
        <taxon>Platyhelminthes</taxon>
        <taxon>Rhabditophora</taxon>
        <taxon>Macrostomorpha</taxon>
        <taxon>Macrostomida</taxon>
        <taxon>Macrostomidae</taxon>
        <taxon>Macrostomum</taxon>
    </lineage>
</organism>
<dbReference type="InterPro" id="IPR001452">
    <property type="entry name" value="SH3_domain"/>
</dbReference>
<evidence type="ECO:0000313" key="8">
    <source>
        <dbReference type="EMBL" id="PAA81729.1"/>
    </source>
</evidence>
<evidence type="ECO:0008006" key="10">
    <source>
        <dbReference type="Google" id="ProtNLM"/>
    </source>
</evidence>
<dbReference type="GO" id="GO:0046872">
    <property type="term" value="F:metal ion binding"/>
    <property type="evidence" value="ECO:0007669"/>
    <property type="project" value="UniProtKB-KW"/>
</dbReference>
<evidence type="ECO:0000256" key="5">
    <source>
        <dbReference type="SAM" id="MobiDB-lite"/>
    </source>
</evidence>
<comment type="caution">
    <text evidence="8">The sequence shown here is derived from an EMBL/GenBank/DDBJ whole genome shotgun (WGS) entry which is preliminary data.</text>
</comment>
<dbReference type="InterPro" id="IPR002219">
    <property type="entry name" value="PKC_DAG/PE"/>
</dbReference>
<dbReference type="Pfam" id="PF07653">
    <property type="entry name" value="SH3_2"/>
    <property type="match status" value="1"/>
</dbReference>
<evidence type="ECO:0000313" key="9">
    <source>
        <dbReference type="Proteomes" id="UP000215902"/>
    </source>
</evidence>
<dbReference type="AlphaFoldDB" id="A0A267G8T5"/>
<accession>A0A267G8T5</accession>
<feature type="region of interest" description="Disordered" evidence="5">
    <location>
        <begin position="1"/>
        <end position="49"/>
    </location>
</feature>
<dbReference type="Gene3D" id="2.30.30.40">
    <property type="entry name" value="SH3 Domains"/>
    <property type="match status" value="1"/>
</dbReference>
<proteinExistence type="predicted"/>
<dbReference type="EMBL" id="NIVC01000514">
    <property type="protein sequence ID" value="PAA81729.1"/>
    <property type="molecule type" value="Genomic_DNA"/>
</dbReference>
<evidence type="ECO:0000259" key="6">
    <source>
        <dbReference type="PROSITE" id="PS50002"/>
    </source>
</evidence>
<name>A0A267G8T5_9PLAT</name>
<evidence type="ECO:0000259" key="7">
    <source>
        <dbReference type="PROSITE" id="PS50081"/>
    </source>
</evidence>
<feature type="region of interest" description="Disordered" evidence="5">
    <location>
        <begin position="373"/>
        <end position="446"/>
    </location>
</feature>
<evidence type="ECO:0000256" key="3">
    <source>
        <dbReference type="ARBA" id="ARBA00022833"/>
    </source>
</evidence>
<feature type="domain" description="Phorbol-ester/DAG-type" evidence="7">
    <location>
        <begin position="311"/>
        <end position="364"/>
    </location>
</feature>
<dbReference type="SMART" id="SM00326">
    <property type="entry name" value="SH3"/>
    <property type="match status" value="1"/>
</dbReference>
<dbReference type="Gene3D" id="1.10.167.10">
    <property type="entry name" value="Regulator of G-protein Signalling 4, domain 2"/>
    <property type="match status" value="1"/>
</dbReference>
<feature type="compositionally biased region" description="Low complexity" evidence="5">
    <location>
        <begin position="384"/>
        <end position="398"/>
    </location>
</feature>
<reference evidence="8 9" key="1">
    <citation type="submission" date="2017-06" db="EMBL/GenBank/DDBJ databases">
        <title>A platform for efficient transgenesis in Macrostomum lignano, a flatworm model organism for stem cell research.</title>
        <authorList>
            <person name="Berezikov E."/>
        </authorList>
    </citation>
    <scope>NUCLEOTIDE SEQUENCE [LARGE SCALE GENOMIC DNA]</scope>
    <source>
        <strain evidence="8">DV1</strain>
        <tissue evidence="8">Whole organism</tissue>
    </source>
</reference>
<dbReference type="SUPFAM" id="SSF57889">
    <property type="entry name" value="Cysteine-rich domain"/>
    <property type="match status" value="1"/>
</dbReference>
<protein>
    <recommendedName>
        <fullName evidence="10">SH3 domain-containing protein</fullName>
    </recommendedName>
</protein>
<dbReference type="InterPro" id="IPR036028">
    <property type="entry name" value="SH3-like_dom_sf"/>
</dbReference>
<feature type="domain" description="SH3" evidence="6">
    <location>
        <begin position="471"/>
        <end position="536"/>
    </location>
</feature>
<dbReference type="InterPro" id="IPR046349">
    <property type="entry name" value="C1-like_sf"/>
</dbReference>
<dbReference type="Proteomes" id="UP000215902">
    <property type="component" value="Unassembled WGS sequence"/>
</dbReference>
<evidence type="ECO:0000256" key="4">
    <source>
        <dbReference type="PROSITE-ProRule" id="PRU00192"/>
    </source>
</evidence>
<sequence>MSLPPRNAVPGGAPQPHLDEDEEDEEEPDIGMGSFMSGDPNFNRETSDSQSMTKALSTLKTYLSQYSEMKRFRPAMLVFLHSLLARKEAKWYKALNFVFFDWLADDWKTAGLASKQSKRAAFSVYSTFLNREGSLSLEAVARSLDPGLGLGRPALNEPIKTLSQLFAKRPMDSHIERIAAGFSSAQASLRPTLEALVASVSAEIQTKRRDGFVSDILPGVDGLRPDLSDERQQRFIEQCRGVMLAHVNYMIGTPFGGHLEAGCLASLLERFFRLRLPPELPPELPQFNFQRLRGSGGRSFGGLKEIERRGTHLLRPVELDRIRACSACGKLLCGPGPQAMRCKVGDCQVVSHRACMDLVKPISCSSAAGLLTRSHSNEGRDSSAPKAAARSSAADAAATEPESQASTAAAAGPPLPHPVASMPQLGADFGGDGGRSGHRGSLDSGQDAMVGDSMLLSPCDMVVEPALRQLTFPFEVRVARERNPNIFDPNQLRLETGDIVEVQQPDEQQPEIWFGFNQRSKRQGYFPFNYVCPLSASSKRLTSHSFSSMSTMVTQTANSSGDLIDKFVSQH</sequence>
<dbReference type="Gene3D" id="3.30.60.20">
    <property type="match status" value="1"/>
</dbReference>
<dbReference type="PROSITE" id="PS50081">
    <property type="entry name" value="ZF_DAG_PE_2"/>
    <property type="match status" value="1"/>
</dbReference>
<keyword evidence="3" id="KW-0862">Zinc</keyword>
<keyword evidence="2" id="KW-0479">Metal-binding</keyword>
<evidence type="ECO:0000256" key="1">
    <source>
        <dbReference type="ARBA" id="ARBA00022443"/>
    </source>
</evidence>
<dbReference type="InterPro" id="IPR044926">
    <property type="entry name" value="RGS_subdomain_2"/>
</dbReference>
<keyword evidence="9" id="KW-1185">Reference proteome</keyword>
<gene>
    <name evidence="8" type="ORF">BOX15_Mlig025910g2</name>
</gene>
<dbReference type="SUPFAM" id="SSF50044">
    <property type="entry name" value="SH3-domain"/>
    <property type="match status" value="1"/>
</dbReference>
<dbReference type="CDD" id="cd00029">
    <property type="entry name" value="C1"/>
    <property type="match status" value="1"/>
</dbReference>
<feature type="compositionally biased region" description="Acidic residues" evidence="5">
    <location>
        <begin position="19"/>
        <end position="29"/>
    </location>
</feature>
<evidence type="ECO:0000256" key="2">
    <source>
        <dbReference type="ARBA" id="ARBA00022723"/>
    </source>
</evidence>
<keyword evidence="1 4" id="KW-0728">SH3 domain</keyword>
<dbReference type="PROSITE" id="PS50002">
    <property type="entry name" value="SH3"/>
    <property type="match status" value="1"/>
</dbReference>